<evidence type="ECO:0000259" key="2">
    <source>
        <dbReference type="PROSITE" id="PS50850"/>
    </source>
</evidence>
<keyword evidence="1" id="KW-0472">Membrane</keyword>
<evidence type="ECO:0000313" key="4">
    <source>
        <dbReference type="Proteomes" id="UP000616143"/>
    </source>
</evidence>
<dbReference type="SUPFAM" id="SSF103473">
    <property type="entry name" value="MFS general substrate transporter"/>
    <property type="match status" value="1"/>
</dbReference>
<accession>A0A830H2D4</accession>
<protein>
    <submittedName>
        <fullName evidence="3">MFS transporter</fullName>
    </submittedName>
</protein>
<proteinExistence type="predicted"/>
<feature type="domain" description="Major facilitator superfamily (MFS) profile" evidence="2">
    <location>
        <begin position="163"/>
        <end position="369"/>
    </location>
</feature>
<dbReference type="PROSITE" id="PS50850">
    <property type="entry name" value="MFS"/>
    <property type="match status" value="1"/>
</dbReference>
<comment type="caution">
    <text evidence="3">The sequence shown here is derived from an EMBL/GenBank/DDBJ whole genome shotgun (WGS) entry which is preliminary data.</text>
</comment>
<organism evidence="3 4">
    <name type="scientific">Sulfodiicoccus acidiphilus</name>
    <dbReference type="NCBI Taxonomy" id="1670455"/>
    <lineage>
        <taxon>Archaea</taxon>
        <taxon>Thermoproteota</taxon>
        <taxon>Thermoprotei</taxon>
        <taxon>Sulfolobales</taxon>
        <taxon>Sulfolobaceae</taxon>
        <taxon>Sulfodiicoccus</taxon>
    </lineage>
</organism>
<reference evidence="3" key="2">
    <citation type="submission" date="2020-09" db="EMBL/GenBank/DDBJ databases">
        <authorList>
            <person name="Sun Q."/>
            <person name="Ohkuma M."/>
        </authorList>
    </citation>
    <scope>NUCLEOTIDE SEQUENCE</scope>
    <source>
        <strain evidence="3">JCM 31740</strain>
    </source>
</reference>
<dbReference type="Proteomes" id="UP000616143">
    <property type="component" value="Unassembled WGS sequence"/>
</dbReference>
<name>A0A830H2D4_9CREN</name>
<feature type="transmembrane region" description="Helical" evidence="1">
    <location>
        <begin position="20"/>
        <end position="43"/>
    </location>
</feature>
<dbReference type="PANTHER" id="PTHR23518">
    <property type="entry name" value="C-METHYLTRANSFERASE"/>
    <property type="match status" value="1"/>
</dbReference>
<dbReference type="GO" id="GO:0022857">
    <property type="term" value="F:transmembrane transporter activity"/>
    <property type="evidence" value="ECO:0007669"/>
    <property type="project" value="InterPro"/>
</dbReference>
<feature type="transmembrane region" description="Helical" evidence="1">
    <location>
        <begin position="138"/>
        <end position="157"/>
    </location>
</feature>
<reference evidence="3" key="1">
    <citation type="journal article" date="2014" name="Int. J. Syst. Evol. Microbiol.">
        <title>Complete genome sequence of Corynebacterium casei LMG S-19264T (=DSM 44701T), isolated from a smear-ripened cheese.</title>
        <authorList>
            <consortium name="US DOE Joint Genome Institute (JGI-PGF)"/>
            <person name="Walter F."/>
            <person name="Albersmeier A."/>
            <person name="Kalinowski J."/>
            <person name="Ruckert C."/>
        </authorList>
    </citation>
    <scope>NUCLEOTIDE SEQUENCE</scope>
    <source>
        <strain evidence="3">JCM 31740</strain>
    </source>
</reference>
<keyword evidence="1" id="KW-0812">Transmembrane</keyword>
<feature type="transmembrane region" description="Helical" evidence="1">
    <location>
        <begin position="349"/>
        <end position="367"/>
    </location>
</feature>
<feature type="transmembrane region" description="Helical" evidence="1">
    <location>
        <begin position="201"/>
        <end position="221"/>
    </location>
</feature>
<feature type="transmembrane region" description="Helical" evidence="1">
    <location>
        <begin position="81"/>
        <end position="106"/>
    </location>
</feature>
<feature type="transmembrane region" description="Helical" evidence="1">
    <location>
        <begin position="50"/>
        <end position="69"/>
    </location>
</feature>
<feature type="transmembrane region" description="Helical" evidence="1">
    <location>
        <begin position="233"/>
        <end position="251"/>
    </location>
</feature>
<dbReference type="AlphaFoldDB" id="A0A830H2D4"/>
<feature type="transmembrane region" description="Helical" evidence="1">
    <location>
        <begin position="258"/>
        <end position="276"/>
    </location>
</feature>
<gene>
    <name evidence="3" type="ORF">GCM10007116_05080</name>
</gene>
<dbReference type="InterPro" id="IPR020846">
    <property type="entry name" value="MFS_dom"/>
</dbReference>
<dbReference type="PANTHER" id="PTHR23518:SF2">
    <property type="entry name" value="MAJOR FACILITATOR SUPERFAMILY TRANSPORTER"/>
    <property type="match status" value="1"/>
</dbReference>
<keyword evidence="1" id="KW-1133">Transmembrane helix</keyword>
<evidence type="ECO:0000256" key="1">
    <source>
        <dbReference type="SAM" id="Phobius"/>
    </source>
</evidence>
<dbReference type="Gene3D" id="1.20.1250.20">
    <property type="entry name" value="MFS general substrate transporter like domains"/>
    <property type="match status" value="1"/>
</dbReference>
<feature type="transmembrane region" description="Helical" evidence="1">
    <location>
        <begin position="163"/>
        <end position="180"/>
    </location>
</feature>
<dbReference type="Pfam" id="PF07690">
    <property type="entry name" value="MFS_1"/>
    <property type="match status" value="1"/>
</dbReference>
<sequence length="369" mass="39821">MVELNREIYKLSFSAFFADLGYQGLIALFPILIVVHYAAPVYYYGLLEALNYGVGSLVGFVGGMAADRWGRRKVALIGNSMILLMSFSALPYSLPLSAALFIGGWWMRNFRTPARRAMLTEVATGQELKRALGLLHSLDVGGGTASVILLSYLLYIQLKLSEVFLSTAIFFFLSTFILFTSTSGKKSSNVRMKNKLKLSTLGLTAGLFGLSTYSFGFPVLTLFQASKSEPLSILSYAVFLLSSALVGVTVSRVSFSEVKILALMGYGLASLGNIIIGTLPHVGFVFLGSAILGASTGVVETMEPFLVTKFASQESMGTSMGLLSLGRSLGLLSANAMMGFLYYFSPFYAYLYAFFASISAALIVLTLSN</sequence>
<dbReference type="EMBL" id="BMQS01000004">
    <property type="protein sequence ID" value="GGT90270.1"/>
    <property type="molecule type" value="Genomic_DNA"/>
</dbReference>
<evidence type="ECO:0000313" key="3">
    <source>
        <dbReference type="EMBL" id="GGT90270.1"/>
    </source>
</evidence>
<dbReference type="InterPro" id="IPR036259">
    <property type="entry name" value="MFS_trans_sf"/>
</dbReference>
<dbReference type="InterPro" id="IPR011701">
    <property type="entry name" value="MFS"/>
</dbReference>